<organism evidence="1 2">
    <name type="scientific">Smittium culicis</name>
    <dbReference type="NCBI Taxonomy" id="133412"/>
    <lineage>
        <taxon>Eukaryota</taxon>
        <taxon>Fungi</taxon>
        <taxon>Fungi incertae sedis</taxon>
        <taxon>Zoopagomycota</taxon>
        <taxon>Kickxellomycotina</taxon>
        <taxon>Harpellomycetes</taxon>
        <taxon>Harpellales</taxon>
        <taxon>Legeriomycetaceae</taxon>
        <taxon>Smittium</taxon>
    </lineage>
</organism>
<comment type="caution">
    <text evidence="1">The sequence shown here is derived from an EMBL/GenBank/DDBJ whole genome shotgun (WGS) entry which is preliminary data.</text>
</comment>
<gene>
    <name evidence="1" type="ORF">AYI70_g2234</name>
</gene>
<dbReference type="EMBL" id="LSSN01000532">
    <property type="protein sequence ID" value="OMJ23489.1"/>
    <property type="molecule type" value="Genomic_DNA"/>
</dbReference>
<sequence>MSFIKSRYQQALASGKLLFYDSRLITCIEKDVKSYFSRRCSAPVLSNAIACFIKKVREFVEQGTDLDSVDFDAVVNVISRIEEPTITFYNSGDDSGARFVFFLLNSATQTSPGSPAYYRYHGISYNRDLA</sequence>
<dbReference type="AlphaFoldDB" id="A0A1R1Y990"/>
<proteinExistence type="predicted"/>
<reference evidence="1 2" key="1">
    <citation type="submission" date="2017-01" db="EMBL/GenBank/DDBJ databases">
        <authorList>
            <person name="Mah S.A."/>
            <person name="Swanson W.J."/>
            <person name="Moy G.W."/>
            <person name="Vacquier V.D."/>
        </authorList>
    </citation>
    <scope>NUCLEOTIDE SEQUENCE [LARGE SCALE GENOMIC DNA]</scope>
    <source>
        <strain evidence="1 2">GSMNP</strain>
    </source>
</reference>
<dbReference type="OrthoDB" id="10267950at2759"/>
<accession>A0A1R1Y990</accession>
<evidence type="ECO:0000313" key="2">
    <source>
        <dbReference type="Proteomes" id="UP000187283"/>
    </source>
</evidence>
<evidence type="ECO:0000313" key="1">
    <source>
        <dbReference type="EMBL" id="OMJ23489.1"/>
    </source>
</evidence>
<dbReference type="Proteomes" id="UP000187283">
    <property type="component" value="Unassembled WGS sequence"/>
</dbReference>
<protein>
    <submittedName>
        <fullName evidence="1">Uncharacterized protein</fullName>
    </submittedName>
</protein>
<keyword evidence="2" id="KW-1185">Reference proteome</keyword>
<name>A0A1R1Y990_9FUNG</name>